<protein>
    <submittedName>
        <fullName evidence="2">Uncharacterized protein</fullName>
    </submittedName>
</protein>
<evidence type="ECO:0000313" key="3">
    <source>
        <dbReference type="Proteomes" id="UP000240957"/>
    </source>
</evidence>
<proteinExistence type="predicted"/>
<reference evidence="4" key="3">
    <citation type="journal article" date="2019" name="Int. J. Syst. Evol. Microbiol.">
        <title>The Global Catalogue of Microorganisms (GCM) 10K type strain sequencing project: providing services to taxonomists for standard genome sequencing and annotation.</title>
        <authorList>
            <consortium name="The Broad Institute Genomics Platform"/>
            <consortium name="The Broad Institute Genome Sequencing Center for Infectious Disease"/>
            <person name="Wu L."/>
            <person name="Ma J."/>
        </authorList>
    </citation>
    <scope>NUCLEOTIDE SEQUENCE [LARGE SCALE GENOMIC DNA]</scope>
    <source>
        <strain evidence="4">KCTC 62575</strain>
    </source>
</reference>
<dbReference type="EMBL" id="JBHRSF010000005">
    <property type="protein sequence ID" value="MFC2994083.1"/>
    <property type="molecule type" value="Genomic_DNA"/>
</dbReference>
<evidence type="ECO:0000313" key="1">
    <source>
        <dbReference type="EMBL" id="MFC2994083.1"/>
    </source>
</evidence>
<comment type="caution">
    <text evidence="2">The sequence shown here is derived from an EMBL/GenBank/DDBJ whole genome shotgun (WGS) entry which is preliminary data.</text>
</comment>
<dbReference type="EMBL" id="PYIX02000002">
    <property type="protein sequence ID" value="RFC85203.1"/>
    <property type="molecule type" value="Genomic_DNA"/>
</dbReference>
<dbReference type="AlphaFoldDB" id="A0A371YUQ1"/>
<reference evidence="2 3" key="2">
    <citation type="submission" date="2018-08" db="EMBL/GenBank/DDBJ databases">
        <title>The draft genome of Acinetobacter sichuanensis strain WCHAc060041.</title>
        <authorList>
            <person name="Qin J."/>
            <person name="Feng Y."/>
            <person name="Zong Z."/>
        </authorList>
    </citation>
    <scope>NUCLEOTIDE SEQUENCE [LARGE SCALE GENOMIC DNA]</scope>
    <source>
        <strain evidence="2 3">WCHAc060041</strain>
    </source>
</reference>
<dbReference type="Proteomes" id="UP001595455">
    <property type="component" value="Unassembled WGS sequence"/>
</dbReference>
<sequence length="132" mass="16041">MQKNTIYQIFNFQTEGNCFYQLIRPKGFDKEKGIKFNPFIKEEYDYKSEVVMYPHDDFDIYPSFDLIRFDKMSCLIRLYSLRFGESYILDHQFDYADAIDVISRFGHEHFHTVSKLLLKKYGIKPDEYWIDE</sequence>
<accession>A0A371YUQ1</accession>
<dbReference type="RefSeq" id="WP_107006799.1">
    <property type="nucleotide sequence ID" value="NZ_JBHRSF010000005.1"/>
</dbReference>
<reference evidence="1" key="4">
    <citation type="submission" date="2024-09" db="EMBL/GenBank/DDBJ databases">
        <authorList>
            <person name="Sun Q."/>
            <person name="Mori K."/>
        </authorList>
    </citation>
    <scope>NUCLEOTIDE SEQUENCE</scope>
    <source>
        <strain evidence="1">KCTC 62575</strain>
    </source>
</reference>
<reference evidence="1" key="1">
    <citation type="journal article" date="2014" name="Int. J. Syst. Evol. Microbiol.">
        <title>Complete genome of a new Firmicutes species belonging to the dominant human colonic microbiota ('Ruminococcus bicirculans') reveals two chromosomes and a selective capacity to utilize plant glucans.</title>
        <authorList>
            <consortium name="NISC Comparative Sequencing Program"/>
            <person name="Wegmann U."/>
            <person name="Louis P."/>
            <person name="Goesmann A."/>
            <person name="Henrissat B."/>
            <person name="Duncan S.H."/>
            <person name="Flint H.J."/>
        </authorList>
    </citation>
    <scope>NUCLEOTIDE SEQUENCE</scope>
    <source>
        <strain evidence="1">KCTC 62575</strain>
    </source>
</reference>
<dbReference type="Proteomes" id="UP000240957">
    <property type="component" value="Unassembled WGS sequence"/>
</dbReference>
<keyword evidence="4" id="KW-1185">Reference proteome</keyword>
<name>A0A371YUQ1_9GAMM</name>
<gene>
    <name evidence="1" type="ORF">ACFODO_02120</name>
    <name evidence="2" type="ORF">C9E89_002135</name>
</gene>
<evidence type="ECO:0000313" key="2">
    <source>
        <dbReference type="EMBL" id="RFC85203.1"/>
    </source>
</evidence>
<evidence type="ECO:0000313" key="4">
    <source>
        <dbReference type="Proteomes" id="UP001595455"/>
    </source>
</evidence>
<organism evidence="2 3">
    <name type="scientific">Acinetobacter sichuanensis</name>
    <dbReference type="NCBI Taxonomy" id="2136183"/>
    <lineage>
        <taxon>Bacteria</taxon>
        <taxon>Pseudomonadati</taxon>
        <taxon>Pseudomonadota</taxon>
        <taxon>Gammaproteobacteria</taxon>
        <taxon>Moraxellales</taxon>
        <taxon>Moraxellaceae</taxon>
        <taxon>Acinetobacter</taxon>
    </lineage>
</organism>
<dbReference type="OrthoDB" id="6694564at2"/>